<organism evidence="2">
    <name type="scientific">Chlamydomonas leiostraca</name>
    <dbReference type="NCBI Taxonomy" id="1034604"/>
    <lineage>
        <taxon>Eukaryota</taxon>
        <taxon>Viridiplantae</taxon>
        <taxon>Chlorophyta</taxon>
        <taxon>core chlorophytes</taxon>
        <taxon>Chlorophyceae</taxon>
        <taxon>CS clade</taxon>
        <taxon>Chlamydomonadales</taxon>
        <taxon>Chlamydomonadaceae</taxon>
        <taxon>Chlamydomonas</taxon>
    </lineage>
</organism>
<sequence>MPGGARSGMCPTAAGTAGVAHMAEPLLGQDLANAIGGYPTSTILTALQVMNAAVGQFPLMAAEAALNLEGTYAMAGVDKVALGIKELQAKVMAPAPSCDNPTARALQEAPTVPTTTTSRLQGAAPARGAPPPPPPGPPPPPPAPGTWKPCS</sequence>
<proteinExistence type="predicted"/>
<dbReference type="EMBL" id="HBFB01009196">
    <property type="protein sequence ID" value="CAD8672339.1"/>
    <property type="molecule type" value="Transcribed_RNA"/>
</dbReference>
<feature type="compositionally biased region" description="Pro residues" evidence="1">
    <location>
        <begin position="128"/>
        <end position="144"/>
    </location>
</feature>
<feature type="region of interest" description="Disordered" evidence="1">
    <location>
        <begin position="94"/>
        <end position="151"/>
    </location>
</feature>
<gene>
    <name evidence="2" type="ORF">CLEI1391_LOCUS5204</name>
</gene>
<protein>
    <submittedName>
        <fullName evidence="2">Uncharacterized protein</fullName>
    </submittedName>
</protein>
<name>A0A7S0WLT8_9CHLO</name>
<evidence type="ECO:0000256" key="1">
    <source>
        <dbReference type="SAM" id="MobiDB-lite"/>
    </source>
</evidence>
<evidence type="ECO:0000313" key="2">
    <source>
        <dbReference type="EMBL" id="CAD8672339.1"/>
    </source>
</evidence>
<dbReference type="AlphaFoldDB" id="A0A7S0WLT8"/>
<accession>A0A7S0WLT8</accession>
<reference evidence="2" key="1">
    <citation type="submission" date="2021-01" db="EMBL/GenBank/DDBJ databases">
        <authorList>
            <person name="Corre E."/>
            <person name="Pelletier E."/>
            <person name="Niang G."/>
            <person name="Scheremetjew M."/>
            <person name="Finn R."/>
            <person name="Kale V."/>
            <person name="Holt S."/>
            <person name="Cochrane G."/>
            <person name="Meng A."/>
            <person name="Brown T."/>
            <person name="Cohen L."/>
        </authorList>
    </citation>
    <scope>NUCLEOTIDE SEQUENCE</scope>
    <source>
        <strain evidence="2">SAG 11-49</strain>
    </source>
</reference>